<keyword evidence="3 6" id="KW-0347">Helicase</keyword>
<comment type="caution">
    <text evidence="8">The sequence shown here is derived from an EMBL/GenBank/DDBJ whole genome shotgun (WGS) entry which is preliminary data.</text>
</comment>
<proteinExistence type="predicted"/>
<dbReference type="CDD" id="cd17932">
    <property type="entry name" value="DEXQc_UvrD"/>
    <property type="match status" value="1"/>
</dbReference>
<dbReference type="Gene3D" id="3.40.50.300">
    <property type="entry name" value="P-loop containing nucleotide triphosphate hydrolases"/>
    <property type="match status" value="1"/>
</dbReference>
<evidence type="ECO:0000256" key="2">
    <source>
        <dbReference type="ARBA" id="ARBA00022801"/>
    </source>
</evidence>
<evidence type="ECO:0000256" key="6">
    <source>
        <dbReference type="PROSITE-ProRule" id="PRU00560"/>
    </source>
</evidence>
<sequence length="218" mass="24732">MTEGYLDSLNEKQREAVVANAKYLQILAGPGSGKTRVLTTRVAHLVKYQKINPAQLMVATFTRKAAIEMKERLESENLLGPMQTNLLTMGTFHSICARYLRQYATSIRLPNDFRIIEPQETSKILLSLIDNELARKLSPQLERTKATATGFQAKISQAKNSGVDGEEFELIHCDNMLMSDLTLVFKAYDERLRMEHLVVKDTTQPRTDFNHLTFLLLA</sequence>
<feature type="domain" description="UvrD-like helicase ATP-binding" evidence="7">
    <location>
        <begin position="7"/>
        <end position="218"/>
    </location>
</feature>
<dbReference type="STRING" id="90262.A0A1X2I2T5"/>
<dbReference type="Pfam" id="PF00580">
    <property type="entry name" value="UvrD-helicase"/>
    <property type="match status" value="1"/>
</dbReference>
<gene>
    <name evidence="8" type="ORF">BCR42DRAFT_146812</name>
</gene>
<dbReference type="InterPro" id="IPR027417">
    <property type="entry name" value="P-loop_NTPase"/>
</dbReference>
<keyword evidence="9" id="KW-1185">Reference proteome</keyword>
<dbReference type="PANTHER" id="PTHR11070:SF2">
    <property type="entry name" value="ATP-DEPENDENT DNA HELICASE SRS2"/>
    <property type="match status" value="1"/>
</dbReference>
<organism evidence="8 9">
    <name type="scientific">Absidia repens</name>
    <dbReference type="NCBI Taxonomy" id="90262"/>
    <lineage>
        <taxon>Eukaryota</taxon>
        <taxon>Fungi</taxon>
        <taxon>Fungi incertae sedis</taxon>
        <taxon>Mucoromycota</taxon>
        <taxon>Mucoromycotina</taxon>
        <taxon>Mucoromycetes</taxon>
        <taxon>Mucorales</taxon>
        <taxon>Cunninghamellaceae</taxon>
        <taxon>Absidia</taxon>
    </lineage>
</organism>
<dbReference type="Gene3D" id="1.10.10.160">
    <property type="match status" value="1"/>
</dbReference>
<feature type="binding site" evidence="6">
    <location>
        <begin position="28"/>
        <end position="35"/>
    </location>
    <ligand>
        <name>ATP</name>
        <dbReference type="ChEBI" id="CHEBI:30616"/>
    </ligand>
</feature>
<evidence type="ECO:0000256" key="1">
    <source>
        <dbReference type="ARBA" id="ARBA00022741"/>
    </source>
</evidence>
<protein>
    <submittedName>
        <fullName evidence="8">p-loop containing nucleoside triphosphate hydrolase protein</fullName>
    </submittedName>
</protein>
<dbReference type="SUPFAM" id="SSF52540">
    <property type="entry name" value="P-loop containing nucleoside triphosphate hydrolases"/>
    <property type="match status" value="1"/>
</dbReference>
<dbReference type="InterPro" id="IPR013986">
    <property type="entry name" value="DExx_box_DNA_helicase_dom_sf"/>
</dbReference>
<accession>A0A1X2I2T5</accession>
<dbReference type="EMBL" id="MCGE01000032">
    <property type="protein sequence ID" value="ORZ08165.1"/>
    <property type="molecule type" value="Genomic_DNA"/>
</dbReference>
<keyword evidence="1 6" id="KW-0547">Nucleotide-binding</keyword>
<dbReference type="PANTHER" id="PTHR11070">
    <property type="entry name" value="UVRD / RECB / PCRA DNA HELICASE FAMILY MEMBER"/>
    <property type="match status" value="1"/>
</dbReference>
<evidence type="ECO:0000256" key="3">
    <source>
        <dbReference type="ARBA" id="ARBA00022806"/>
    </source>
</evidence>
<dbReference type="PROSITE" id="PS51198">
    <property type="entry name" value="UVRD_HELICASE_ATP_BIND"/>
    <property type="match status" value="1"/>
</dbReference>
<evidence type="ECO:0000259" key="7">
    <source>
        <dbReference type="PROSITE" id="PS51198"/>
    </source>
</evidence>
<dbReference type="GO" id="GO:0003677">
    <property type="term" value="F:DNA binding"/>
    <property type="evidence" value="ECO:0007669"/>
    <property type="project" value="UniProtKB-KW"/>
</dbReference>
<dbReference type="InterPro" id="IPR000212">
    <property type="entry name" value="DNA_helicase_UvrD/REP"/>
</dbReference>
<name>A0A1X2I2T5_9FUNG</name>
<dbReference type="GO" id="GO:0016787">
    <property type="term" value="F:hydrolase activity"/>
    <property type="evidence" value="ECO:0007669"/>
    <property type="project" value="UniProtKB-UniRule"/>
</dbReference>
<evidence type="ECO:0000256" key="4">
    <source>
        <dbReference type="ARBA" id="ARBA00022840"/>
    </source>
</evidence>
<dbReference type="GO" id="GO:0005524">
    <property type="term" value="F:ATP binding"/>
    <property type="evidence" value="ECO:0007669"/>
    <property type="project" value="UniProtKB-UniRule"/>
</dbReference>
<dbReference type="GO" id="GO:0043138">
    <property type="term" value="F:3'-5' DNA helicase activity"/>
    <property type="evidence" value="ECO:0007669"/>
    <property type="project" value="TreeGrafter"/>
</dbReference>
<keyword evidence="2 6" id="KW-0378">Hydrolase</keyword>
<keyword evidence="5" id="KW-0238">DNA-binding</keyword>
<evidence type="ECO:0000313" key="8">
    <source>
        <dbReference type="EMBL" id="ORZ08165.1"/>
    </source>
</evidence>
<dbReference type="OrthoDB" id="1470711at2759"/>
<dbReference type="Proteomes" id="UP000193560">
    <property type="component" value="Unassembled WGS sequence"/>
</dbReference>
<dbReference type="GO" id="GO:0000725">
    <property type="term" value="P:recombinational repair"/>
    <property type="evidence" value="ECO:0007669"/>
    <property type="project" value="TreeGrafter"/>
</dbReference>
<dbReference type="InterPro" id="IPR014016">
    <property type="entry name" value="UvrD-like_ATP-bd"/>
</dbReference>
<dbReference type="GO" id="GO:0005634">
    <property type="term" value="C:nucleus"/>
    <property type="evidence" value="ECO:0007669"/>
    <property type="project" value="TreeGrafter"/>
</dbReference>
<dbReference type="AlphaFoldDB" id="A0A1X2I2T5"/>
<evidence type="ECO:0000256" key="5">
    <source>
        <dbReference type="ARBA" id="ARBA00023125"/>
    </source>
</evidence>
<evidence type="ECO:0000313" key="9">
    <source>
        <dbReference type="Proteomes" id="UP000193560"/>
    </source>
</evidence>
<keyword evidence="4 6" id="KW-0067">ATP-binding</keyword>
<reference evidence="8 9" key="1">
    <citation type="submission" date="2016-07" db="EMBL/GenBank/DDBJ databases">
        <title>Pervasive Adenine N6-methylation of Active Genes in Fungi.</title>
        <authorList>
            <consortium name="DOE Joint Genome Institute"/>
            <person name="Mondo S.J."/>
            <person name="Dannebaum R.O."/>
            <person name="Kuo R.C."/>
            <person name="Labutti K."/>
            <person name="Haridas S."/>
            <person name="Kuo A."/>
            <person name="Salamov A."/>
            <person name="Ahrendt S.R."/>
            <person name="Lipzen A."/>
            <person name="Sullivan W."/>
            <person name="Andreopoulos W.B."/>
            <person name="Clum A."/>
            <person name="Lindquist E."/>
            <person name="Daum C."/>
            <person name="Ramamoorthy G.K."/>
            <person name="Gryganskyi A."/>
            <person name="Culley D."/>
            <person name="Magnuson J.K."/>
            <person name="James T.Y."/>
            <person name="O'Malley M.A."/>
            <person name="Stajich J.E."/>
            <person name="Spatafora J.W."/>
            <person name="Visel A."/>
            <person name="Grigoriev I.V."/>
        </authorList>
    </citation>
    <scope>NUCLEOTIDE SEQUENCE [LARGE SCALE GENOMIC DNA]</scope>
    <source>
        <strain evidence="8 9">NRRL 1336</strain>
    </source>
</reference>